<dbReference type="EMBL" id="CM042052">
    <property type="protein sequence ID" value="KAI3719343.1"/>
    <property type="molecule type" value="Genomic_DNA"/>
</dbReference>
<gene>
    <name evidence="1" type="ORF">L6452_20240</name>
</gene>
<sequence>MEFGSPPSPKVALSKFEGVTLGDNARDCATGHSRVAKSRPREHPRYNPGDIASDCATGQGRVAMFWKNWLEDSDFFKEAQVGIKSRFSLNLARFRMGNGSSVFVKRGVLVACTSEIGLEKSSALFLWIATCFGDKYHPTSV</sequence>
<accession>A0ACB9BCP7</accession>
<comment type="caution">
    <text evidence="1">The sequence shown here is derived from an EMBL/GenBank/DDBJ whole genome shotgun (WGS) entry which is preliminary data.</text>
</comment>
<name>A0ACB9BCP7_ARCLA</name>
<reference evidence="2" key="1">
    <citation type="journal article" date="2022" name="Mol. Ecol. Resour.">
        <title>The genomes of chicory, endive, great burdock and yacon provide insights into Asteraceae palaeo-polyploidization history and plant inulin production.</title>
        <authorList>
            <person name="Fan W."/>
            <person name="Wang S."/>
            <person name="Wang H."/>
            <person name="Wang A."/>
            <person name="Jiang F."/>
            <person name="Liu H."/>
            <person name="Zhao H."/>
            <person name="Xu D."/>
            <person name="Zhang Y."/>
        </authorList>
    </citation>
    <scope>NUCLEOTIDE SEQUENCE [LARGE SCALE GENOMIC DNA]</scope>
    <source>
        <strain evidence="2">cv. Niubang</strain>
    </source>
</reference>
<dbReference type="Proteomes" id="UP001055879">
    <property type="component" value="Linkage Group LG06"/>
</dbReference>
<protein>
    <submittedName>
        <fullName evidence="1">Uncharacterized protein</fullName>
    </submittedName>
</protein>
<evidence type="ECO:0000313" key="1">
    <source>
        <dbReference type="EMBL" id="KAI3719343.1"/>
    </source>
</evidence>
<evidence type="ECO:0000313" key="2">
    <source>
        <dbReference type="Proteomes" id="UP001055879"/>
    </source>
</evidence>
<proteinExistence type="predicted"/>
<organism evidence="1 2">
    <name type="scientific">Arctium lappa</name>
    <name type="common">Greater burdock</name>
    <name type="synonym">Lappa major</name>
    <dbReference type="NCBI Taxonomy" id="4217"/>
    <lineage>
        <taxon>Eukaryota</taxon>
        <taxon>Viridiplantae</taxon>
        <taxon>Streptophyta</taxon>
        <taxon>Embryophyta</taxon>
        <taxon>Tracheophyta</taxon>
        <taxon>Spermatophyta</taxon>
        <taxon>Magnoliopsida</taxon>
        <taxon>eudicotyledons</taxon>
        <taxon>Gunneridae</taxon>
        <taxon>Pentapetalae</taxon>
        <taxon>asterids</taxon>
        <taxon>campanulids</taxon>
        <taxon>Asterales</taxon>
        <taxon>Asteraceae</taxon>
        <taxon>Carduoideae</taxon>
        <taxon>Cardueae</taxon>
        <taxon>Arctiinae</taxon>
        <taxon>Arctium</taxon>
    </lineage>
</organism>
<reference evidence="1 2" key="2">
    <citation type="journal article" date="2022" name="Mol. Ecol. Resour.">
        <title>The genomes of chicory, endive, great burdock and yacon provide insights into Asteraceae paleo-polyploidization history and plant inulin production.</title>
        <authorList>
            <person name="Fan W."/>
            <person name="Wang S."/>
            <person name="Wang H."/>
            <person name="Wang A."/>
            <person name="Jiang F."/>
            <person name="Liu H."/>
            <person name="Zhao H."/>
            <person name="Xu D."/>
            <person name="Zhang Y."/>
        </authorList>
    </citation>
    <scope>NUCLEOTIDE SEQUENCE [LARGE SCALE GENOMIC DNA]</scope>
    <source>
        <strain evidence="2">cv. Niubang</strain>
    </source>
</reference>
<keyword evidence="2" id="KW-1185">Reference proteome</keyword>